<feature type="transmembrane region" description="Helical" evidence="8">
    <location>
        <begin position="459"/>
        <end position="481"/>
    </location>
</feature>
<feature type="transmembrane region" description="Helical" evidence="8">
    <location>
        <begin position="428"/>
        <end position="447"/>
    </location>
</feature>
<dbReference type="Proteomes" id="UP000177622">
    <property type="component" value="Unassembled WGS sequence"/>
</dbReference>
<evidence type="ECO:0000256" key="7">
    <source>
        <dbReference type="RuleBase" id="RU003346"/>
    </source>
</evidence>
<dbReference type="OrthoDB" id="8120565at2759"/>
<dbReference type="FunFam" id="1.20.1250.20:FF:000026">
    <property type="entry name" value="MFS quinate transporter QutD"/>
    <property type="match status" value="1"/>
</dbReference>
<dbReference type="EMBL" id="LXJU01000029">
    <property type="protein sequence ID" value="OGE48422.1"/>
    <property type="molecule type" value="Genomic_DNA"/>
</dbReference>
<feature type="transmembrane region" description="Helical" evidence="8">
    <location>
        <begin position="219"/>
        <end position="238"/>
    </location>
</feature>
<feature type="transmembrane region" description="Helical" evidence="8">
    <location>
        <begin position="125"/>
        <end position="146"/>
    </location>
</feature>
<dbReference type="PROSITE" id="PS50850">
    <property type="entry name" value="MFS"/>
    <property type="match status" value="1"/>
</dbReference>
<feature type="transmembrane region" description="Helical" evidence="8">
    <location>
        <begin position="47"/>
        <end position="74"/>
    </location>
</feature>
<gene>
    <name evidence="10" type="ORF">PENARI_c029G04612</name>
</gene>
<dbReference type="AlphaFoldDB" id="A0A1F5L5E7"/>
<feature type="transmembrane region" description="Helical" evidence="8">
    <location>
        <begin position="356"/>
        <end position="376"/>
    </location>
</feature>
<feature type="transmembrane region" description="Helical" evidence="8">
    <location>
        <begin position="152"/>
        <end position="172"/>
    </location>
</feature>
<protein>
    <recommendedName>
        <fullName evidence="9">Major facilitator superfamily (MFS) profile domain-containing protein</fullName>
    </recommendedName>
</protein>
<dbReference type="PRINTS" id="PR00171">
    <property type="entry name" value="SUGRTRNSPORT"/>
</dbReference>
<dbReference type="GeneID" id="34581027"/>
<dbReference type="GO" id="GO:0016020">
    <property type="term" value="C:membrane"/>
    <property type="evidence" value="ECO:0007669"/>
    <property type="project" value="UniProtKB-SubCell"/>
</dbReference>
<accession>A0A1F5L5E7</accession>
<dbReference type="PANTHER" id="PTHR48022">
    <property type="entry name" value="PLASTIDIC GLUCOSE TRANSPORTER 4"/>
    <property type="match status" value="1"/>
</dbReference>
<comment type="caution">
    <text evidence="10">The sequence shown here is derived from an EMBL/GenBank/DDBJ whole genome shotgun (WGS) entry which is preliminary data.</text>
</comment>
<dbReference type="InterPro" id="IPR005828">
    <property type="entry name" value="MFS_sugar_transport-like"/>
</dbReference>
<dbReference type="InterPro" id="IPR036259">
    <property type="entry name" value="MFS_trans_sf"/>
</dbReference>
<evidence type="ECO:0000256" key="4">
    <source>
        <dbReference type="ARBA" id="ARBA00022692"/>
    </source>
</evidence>
<keyword evidence="11" id="KW-1185">Reference proteome</keyword>
<dbReference type="PROSITE" id="PS00216">
    <property type="entry name" value="SUGAR_TRANSPORT_1"/>
    <property type="match status" value="1"/>
</dbReference>
<sequence length="638" mass="70424">MAGEIEVTKELSHDPVVDGFSHHAENIAHDREPYGPPGLRGLVANPFVLLCAACSTLGGLLFGYDQGVVSVILVMDQFLAEFPRVSETASGAGFWKGLLTAMIELGALIGALNQGWIADKISRRYSILVAVAIFTLGSVLQTAAYGYPMLTVARFIGGLGIGMLSMVAPLYISEISPPECRGTLLVLEEWCIVLGIVIAFWITYGTRYMVGEWAWRLPFLLQMIPGFVLAAGVYMLPFSPRWLASKGRDEEALLSLSKLRSLPPTDRRVRQELLDIQAEVRFHQETNKEKHPNLQEKGAKNSFLLEMASWADCFKKGCWRRTHIGVGLGFFQQFVGINALIYYSPTLFKTMGLDSSMQLIMSGVLNVLQLVGVTTSIWTMDSVGRRKLLLVGAALMAISHIVIAILVGKFSNNWPAHRPQGWASVAMLLFYMISFGASWGPIPWALPSEIFPSSLRAKGVALSTCSNWFNNFIIGLITPPLVQNTGYGAYVFFAVFCVLAGIWTYFFVPETKGRTLEQMDHVFKDNSSVADQAKRHAIEVELIRAQQEVAHREIAARAFEDGVDEDGHVKYASGNQDWVLQGSFMNHTATAVNLIQYIDDMSIIHAHSPNITFLLGETNSDYSNLNMCQVEGVFGSSI</sequence>
<evidence type="ECO:0000313" key="10">
    <source>
        <dbReference type="EMBL" id="OGE48422.1"/>
    </source>
</evidence>
<dbReference type="PROSITE" id="PS00217">
    <property type="entry name" value="SUGAR_TRANSPORT_2"/>
    <property type="match status" value="1"/>
</dbReference>
<dbReference type="SUPFAM" id="SSF103473">
    <property type="entry name" value="MFS general substrate transporter"/>
    <property type="match status" value="1"/>
</dbReference>
<dbReference type="InterPro" id="IPR005829">
    <property type="entry name" value="Sugar_transporter_CS"/>
</dbReference>
<comment type="subcellular location">
    <subcellularLocation>
        <location evidence="1">Membrane</location>
        <topology evidence="1">Multi-pass membrane protein</topology>
    </subcellularLocation>
</comment>
<feature type="transmembrane region" description="Helical" evidence="8">
    <location>
        <begin position="94"/>
        <end position="113"/>
    </location>
</feature>
<feature type="transmembrane region" description="Helical" evidence="8">
    <location>
        <begin position="324"/>
        <end position="344"/>
    </location>
</feature>
<evidence type="ECO:0000256" key="3">
    <source>
        <dbReference type="ARBA" id="ARBA00022448"/>
    </source>
</evidence>
<keyword evidence="3 7" id="KW-0813">Transport</keyword>
<evidence type="ECO:0000256" key="8">
    <source>
        <dbReference type="SAM" id="Phobius"/>
    </source>
</evidence>
<evidence type="ECO:0000259" key="9">
    <source>
        <dbReference type="PROSITE" id="PS50850"/>
    </source>
</evidence>
<name>A0A1F5L5E7_PENAI</name>
<feature type="transmembrane region" description="Helical" evidence="8">
    <location>
        <begin position="388"/>
        <end position="408"/>
    </location>
</feature>
<dbReference type="InterPro" id="IPR020846">
    <property type="entry name" value="MFS_dom"/>
</dbReference>
<feature type="transmembrane region" description="Helical" evidence="8">
    <location>
        <begin position="184"/>
        <end position="204"/>
    </location>
</feature>
<evidence type="ECO:0000313" key="11">
    <source>
        <dbReference type="Proteomes" id="UP000177622"/>
    </source>
</evidence>
<evidence type="ECO:0000256" key="6">
    <source>
        <dbReference type="ARBA" id="ARBA00023136"/>
    </source>
</evidence>
<organism evidence="10 11">
    <name type="scientific">Penicillium arizonense</name>
    <dbReference type="NCBI Taxonomy" id="1835702"/>
    <lineage>
        <taxon>Eukaryota</taxon>
        <taxon>Fungi</taxon>
        <taxon>Dikarya</taxon>
        <taxon>Ascomycota</taxon>
        <taxon>Pezizomycotina</taxon>
        <taxon>Eurotiomycetes</taxon>
        <taxon>Eurotiomycetidae</taxon>
        <taxon>Eurotiales</taxon>
        <taxon>Aspergillaceae</taxon>
        <taxon>Penicillium</taxon>
    </lineage>
</organism>
<dbReference type="Gene3D" id="1.20.1250.20">
    <property type="entry name" value="MFS general substrate transporter like domains"/>
    <property type="match status" value="1"/>
</dbReference>
<dbReference type="NCBIfam" id="TIGR00879">
    <property type="entry name" value="SP"/>
    <property type="match status" value="1"/>
</dbReference>
<dbReference type="PANTHER" id="PTHR48022:SF14">
    <property type="entry name" value="MAJOR FACILITATOR SUPERFAMILY (MFS) PROFILE DOMAIN-CONTAINING PROTEIN-RELATED"/>
    <property type="match status" value="1"/>
</dbReference>
<evidence type="ECO:0000256" key="5">
    <source>
        <dbReference type="ARBA" id="ARBA00022989"/>
    </source>
</evidence>
<comment type="similarity">
    <text evidence="2 7">Belongs to the major facilitator superfamily. Sugar transporter (TC 2.A.1.1) family.</text>
</comment>
<dbReference type="GO" id="GO:0005351">
    <property type="term" value="F:carbohydrate:proton symporter activity"/>
    <property type="evidence" value="ECO:0007669"/>
    <property type="project" value="TreeGrafter"/>
</dbReference>
<dbReference type="InterPro" id="IPR003663">
    <property type="entry name" value="Sugar/inositol_transpt"/>
</dbReference>
<proteinExistence type="inferred from homology"/>
<keyword evidence="6 8" id="KW-0472">Membrane</keyword>
<evidence type="ECO:0000256" key="2">
    <source>
        <dbReference type="ARBA" id="ARBA00010992"/>
    </source>
</evidence>
<feature type="transmembrane region" description="Helical" evidence="8">
    <location>
        <begin position="487"/>
        <end position="508"/>
    </location>
</feature>
<dbReference type="Pfam" id="PF00083">
    <property type="entry name" value="Sugar_tr"/>
    <property type="match status" value="1"/>
</dbReference>
<keyword evidence="4 8" id="KW-0812">Transmembrane</keyword>
<dbReference type="InterPro" id="IPR050360">
    <property type="entry name" value="MFS_Sugar_Transporters"/>
</dbReference>
<evidence type="ECO:0000256" key="1">
    <source>
        <dbReference type="ARBA" id="ARBA00004141"/>
    </source>
</evidence>
<keyword evidence="5 8" id="KW-1133">Transmembrane helix</keyword>
<dbReference type="RefSeq" id="XP_022483877.1">
    <property type="nucleotide sequence ID" value="XM_022636293.1"/>
</dbReference>
<feature type="domain" description="Major facilitator superfamily (MFS) profile" evidence="9">
    <location>
        <begin position="51"/>
        <end position="512"/>
    </location>
</feature>
<reference evidence="10 11" key="1">
    <citation type="journal article" date="2016" name="Sci. Rep.">
        <title>Penicillium arizonense, a new, genome sequenced fungal species, reveals a high chemical diversity in secreted metabolites.</title>
        <authorList>
            <person name="Grijseels S."/>
            <person name="Nielsen J.C."/>
            <person name="Randelovic M."/>
            <person name="Nielsen J."/>
            <person name="Nielsen K.F."/>
            <person name="Workman M."/>
            <person name="Frisvad J.C."/>
        </authorList>
    </citation>
    <scope>NUCLEOTIDE SEQUENCE [LARGE SCALE GENOMIC DNA]</scope>
    <source>
        <strain evidence="10 11">CBS 141311</strain>
    </source>
</reference>